<keyword evidence="8 10" id="KW-0472">Membrane</keyword>
<feature type="transmembrane region" description="Helical" evidence="10">
    <location>
        <begin position="602"/>
        <end position="622"/>
    </location>
</feature>
<evidence type="ECO:0000256" key="4">
    <source>
        <dbReference type="ARBA" id="ARBA00022692"/>
    </source>
</evidence>
<feature type="transmembrane region" description="Helical" evidence="10">
    <location>
        <begin position="542"/>
        <end position="558"/>
    </location>
</feature>
<feature type="region of interest" description="Disordered" evidence="9">
    <location>
        <begin position="1"/>
        <end position="24"/>
    </location>
</feature>
<keyword evidence="6" id="KW-0067">ATP-binding</keyword>
<dbReference type="InterPro" id="IPR003439">
    <property type="entry name" value="ABC_transporter-like_ATP-bd"/>
</dbReference>
<dbReference type="eggNOG" id="COG0619">
    <property type="taxonomic scope" value="Bacteria"/>
</dbReference>
<dbReference type="Gene3D" id="3.40.50.300">
    <property type="entry name" value="P-loop containing nucleotide triphosphate hydrolases"/>
    <property type="match status" value="2"/>
</dbReference>
<evidence type="ECO:0000256" key="7">
    <source>
        <dbReference type="ARBA" id="ARBA00022989"/>
    </source>
</evidence>
<dbReference type="InterPro" id="IPR003339">
    <property type="entry name" value="ABC/ECF_trnsptr_transmembrane"/>
</dbReference>
<evidence type="ECO:0000256" key="10">
    <source>
        <dbReference type="SAM" id="Phobius"/>
    </source>
</evidence>
<dbReference type="GO" id="GO:0016887">
    <property type="term" value="F:ATP hydrolysis activity"/>
    <property type="evidence" value="ECO:0007669"/>
    <property type="project" value="InterPro"/>
</dbReference>
<dbReference type="GO" id="GO:0005524">
    <property type="term" value="F:ATP binding"/>
    <property type="evidence" value="ECO:0007669"/>
    <property type="project" value="UniProtKB-KW"/>
</dbReference>
<evidence type="ECO:0000256" key="2">
    <source>
        <dbReference type="ARBA" id="ARBA00005417"/>
    </source>
</evidence>
<protein>
    <submittedName>
        <fullName evidence="12">Cobalt transport protein</fullName>
    </submittedName>
</protein>
<evidence type="ECO:0000256" key="8">
    <source>
        <dbReference type="ARBA" id="ARBA00023136"/>
    </source>
</evidence>
<comment type="similarity">
    <text evidence="2">Belongs to the ABC transporter superfamily.</text>
</comment>
<dbReference type="STRING" id="103621.GCA_001067145_01533"/>
<dbReference type="EMBL" id="ACFH01000012">
    <property type="protein sequence ID" value="EEH66878.1"/>
    <property type="molecule type" value="Genomic_DNA"/>
</dbReference>
<feature type="transmembrane region" description="Helical" evidence="10">
    <location>
        <begin position="564"/>
        <end position="581"/>
    </location>
</feature>
<dbReference type="InterPro" id="IPR050095">
    <property type="entry name" value="ECF_ABC_transporter_ATP-bd"/>
</dbReference>
<dbReference type="Proteomes" id="UP000004778">
    <property type="component" value="Unassembled WGS sequence"/>
</dbReference>
<feature type="domain" description="ABC transporter" evidence="11">
    <location>
        <begin position="304"/>
        <end position="524"/>
    </location>
</feature>
<keyword evidence="4 10" id="KW-0812">Transmembrane</keyword>
<dbReference type="CDD" id="cd03225">
    <property type="entry name" value="ABC_cobalt_CbiO_domain1"/>
    <property type="match status" value="2"/>
</dbReference>
<dbReference type="InterPro" id="IPR003593">
    <property type="entry name" value="AAA+_ATPase"/>
</dbReference>
<evidence type="ECO:0000256" key="1">
    <source>
        <dbReference type="ARBA" id="ARBA00004141"/>
    </source>
</evidence>
<dbReference type="InterPro" id="IPR027417">
    <property type="entry name" value="P-loop_NTPase"/>
</dbReference>
<dbReference type="AlphaFoldDB" id="C0W300"/>
<accession>C0W300</accession>
<dbReference type="InterPro" id="IPR015856">
    <property type="entry name" value="ABC_transpr_CbiO/EcfA_su"/>
</dbReference>
<dbReference type="PANTHER" id="PTHR43553:SF24">
    <property type="entry name" value="ENERGY-COUPLING FACTOR TRANSPORTER ATP-BINDING PROTEIN ECFA1"/>
    <property type="match status" value="1"/>
</dbReference>
<comment type="subcellular location">
    <subcellularLocation>
        <location evidence="1">Membrane</location>
        <topology evidence="1">Multi-pass membrane protein</topology>
    </subcellularLocation>
</comment>
<evidence type="ECO:0000313" key="12">
    <source>
        <dbReference type="EMBL" id="EEH66878.1"/>
    </source>
</evidence>
<dbReference type="GO" id="GO:0042626">
    <property type="term" value="F:ATPase-coupled transmembrane transporter activity"/>
    <property type="evidence" value="ECO:0007669"/>
    <property type="project" value="TreeGrafter"/>
</dbReference>
<dbReference type="GO" id="GO:0043190">
    <property type="term" value="C:ATP-binding cassette (ABC) transporter complex"/>
    <property type="evidence" value="ECO:0007669"/>
    <property type="project" value="TreeGrafter"/>
</dbReference>
<organism evidence="12 13">
    <name type="scientific">Actinomyces urogenitalis DSM 15434</name>
    <dbReference type="NCBI Taxonomy" id="525246"/>
    <lineage>
        <taxon>Bacteria</taxon>
        <taxon>Bacillati</taxon>
        <taxon>Actinomycetota</taxon>
        <taxon>Actinomycetes</taxon>
        <taxon>Actinomycetales</taxon>
        <taxon>Actinomycetaceae</taxon>
        <taxon>Actinomyces</taxon>
    </lineage>
</organism>
<comment type="caution">
    <text evidence="12">The sequence shown here is derived from an EMBL/GenBank/DDBJ whole genome shotgun (WGS) entry which is preliminary data.</text>
</comment>
<keyword evidence="5" id="KW-0547">Nucleotide-binding</keyword>
<evidence type="ECO:0000256" key="5">
    <source>
        <dbReference type="ARBA" id="ARBA00022741"/>
    </source>
</evidence>
<feature type="domain" description="ABC transporter" evidence="11">
    <location>
        <begin position="26"/>
        <end position="264"/>
    </location>
</feature>
<evidence type="ECO:0000313" key="13">
    <source>
        <dbReference type="Proteomes" id="UP000004778"/>
    </source>
</evidence>
<proteinExistence type="inferred from homology"/>
<sequence length="744" mass="79442">MMTTPLPQTDALSPSPAPKDRPLVETRELQVQYTGSSSWVLGGIDFSQFAGRLTAVVGPSGCGKSTLVRALCGLIPHSIPSVYRGNVLLNGSEMADLGPAQIGPVIAYVGQNPDASVVTQTIFNEVAFGLQNLRLAPEEIETRVGQALAAVGLAERAGWDPWRLSGGQRQRLSLACAIAMRPEVLILDEPTSMIDPAGTQAFYEMLRPLCGSGTGVVVIDHDLDPIVQNLDAVLCLDADGAVLATGSPEEVFGGHREELKAAGVWLPSAYRDEPRQTALPALKDPSAVGYLQRDGQEWTQVEALGSDEPVLSLDAVSVDGRCPEVSLSVGAGELVAVVGTNGSGKSSLLRALVGTLRSRGTIRVGGHRVRKGRHLADYVYQNPEHQFVSTTVAREVAVSHGTQGVEELLGHFRLSEYRAKHPMTLSGGEARRLSVATVSGSQRPVLLLDEPTYGQDEANATELLGFIQERQHSGQTVVMATHDIDAARRYATKIVVLPEPQAKDLPTQVEQDDGYLHPFTLLVGLIPFIVALLVVRSLSASIATLVAATLAALALGRTTRHKTGLVATMWAITLLLSVGSLRTVATHSGDVHPLSHIDKGSGIIIGSSVAAALITGLGVSAREFIAALTVQCRMPYRVAAAGIASVSFLRRFGDDFRILRQSRALRGAGGTVPVLSPILRWFASLVPLVISSIRHAERISTSMDSRAFGAYPTRTELVEVRWRLRDGLVIALCWAMTACLFLAR</sequence>
<dbReference type="SMART" id="SM00382">
    <property type="entry name" value="AAA"/>
    <property type="match status" value="2"/>
</dbReference>
<feature type="compositionally biased region" description="Polar residues" evidence="9">
    <location>
        <begin position="1"/>
        <end position="12"/>
    </location>
</feature>
<evidence type="ECO:0000259" key="11">
    <source>
        <dbReference type="PROSITE" id="PS50893"/>
    </source>
</evidence>
<name>C0W300_9ACTO</name>
<dbReference type="PANTHER" id="PTHR43553">
    <property type="entry name" value="HEAVY METAL TRANSPORTER"/>
    <property type="match status" value="1"/>
</dbReference>
<keyword evidence="3" id="KW-0813">Transport</keyword>
<dbReference type="CDD" id="cd16914">
    <property type="entry name" value="EcfT"/>
    <property type="match status" value="1"/>
</dbReference>
<evidence type="ECO:0000256" key="6">
    <source>
        <dbReference type="ARBA" id="ARBA00022840"/>
    </source>
</evidence>
<dbReference type="InterPro" id="IPR017871">
    <property type="entry name" value="ABC_transporter-like_CS"/>
</dbReference>
<dbReference type="PROSITE" id="PS50893">
    <property type="entry name" value="ABC_TRANSPORTER_2"/>
    <property type="match status" value="2"/>
</dbReference>
<dbReference type="PROSITE" id="PS00211">
    <property type="entry name" value="ABC_TRANSPORTER_1"/>
    <property type="match status" value="2"/>
</dbReference>
<dbReference type="SUPFAM" id="SSF52540">
    <property type="entry name" value="P-loop containing nucleoside triphosphate hydrolases"/>
    <property type="match status" value="2"/>
</dbReference>
<evidence type="ECO:0000256" key="9">
    <source>
        <dbReference type="SAM" id="MobiDB-lite"/>
    </source>
</evidence>
<dbReference type="Pfam" id="PF00005">
    <property type="entry name" value="ABC_tran"/>
    <property type="match status" value="2"/>
</dbReference>
<dbReference type="HOGENOM" id="CLU_000604_38_1_11"/>
<keyword evidence="7 10" id="KW-1133">Transmembrane helix</keyword>
<keyword evidence="13" id="KW-1185">Reference proteome</keyword>
<reference evidence="12 13" key="1">
    <citation type="submission" date="2009-01" db="EMBL/GenBank/DDBJ databases">
        <authorList>
            <person name="Qin X."/>
            <person name="Bachman B."/>
            <person name="Battles P."/>
            <person name="Bell A."/>
            <person name="Bess C."/>
            <person name="Bickham C."/>
            <person name="Chaboub L."/>
            <person name="Chen D."/>
            <person name="Coyle M."/>
            <person name="Deiros D.R."/>
            <person name="Dinh H."/>
            <person name="Forbes L."/>
            <person name="Fowler G."/>
            <person name="Francisco L."/>
            <person name="Fu Q."/>
            <person name="Gubbala S."/>
            <person name="Hale W."/>
            <person name="Han Y."/>
            <person name="Hemphill L."/>
            <person name="Highlander S.K."/>
            <person name="Hirani K."/>
            <person name="Hogues M."/>
            <person name="Jackson L."/>
            <person name="Jakkamsetti A."/>
            <person name="Javaid M."/>
            <person name="Jiang H."/>
            <person name="Korchina V."/>
            <person name="Kovar C."/>
            <person name="Lara F."/>
            <person name="Lee S."/>
            <person name="Mata R."/>
            <person name="Mathew T."/>
            <person name="Moen C."/>
            <person name="Morales K."/>
            <person name="Munidasa M."/>
            <person name="Nazareth L."/>
            <person name="Ngo R."/>
            <person name="Nguyen L."/>
            <person name="Okwuonu G."/>
            <person name="Ongeri F."/>
            <person name="Patil S."/>
            <person name="Petrosino J."/>
            <person name="Pham C."/>
            <person name="Pham P."/>
            <person name="Pu L.-L."/>
            <person name="Puazo M."/>
            <person name="Raj R."/>
            <person name="Reid J."/>
            <person name="Rouhana J."/>
            <person name="Saada N."/>
            <person name="Shang Y."/>
            <person name="Simmons D."/>
            <person name="Thornton R."/>
            <person name="Warren J."/>
            <person name="Weissenberger G."/>
            <person name="Zhang J."/>
            <person name="Zhang L."/>
            <person name="Zhou C."/>
            <person name="Zhu D."/>
            <person name="Muzny D."/>
            <person name="Worley K."/>
            <person name="Gibbs R."/>
        </authorList>
    </citation>
    <scope>NUCLEOTIDE SEQUENCE [LARGE SCALE GENOMIC DNA]</scope>
    <source>
        <strain evidence="12 13">DSM 15434</strain>
    </source>
</reference>
<dbReference type="eggNOG" id="COG1122">
    <property type="taxonomic scope" value="Bacteria"/>
</dbReference>
<gene>
    <name evidence="12" type="ORF">HMPREF0058_0244</name>
</gene>
<evidence type="ECO:0000256" key="3">
    <source>
        <dbReference type="ARBA" id="ARBA00022448"/>
    </source>
</evidence>